<comment type="caution">
    <text evidence="1">The sequence shown here is derived from an EMBL/GenBank/DDBJ whole genome shotgun (WGS) entry which is preliminary data.</text>
</comment>
<dbReference type="InterPro" id="IPR032675">
    <property type="entry name" value="LRR_dom_sf"/>
</dbReference>
<dbReference type="AlphaFoldDB" id="A0AAD7NLF2"/>
<dbReference type="Proteomes" id="UP001215598">
    <property type="component" value="Unassembled WGS sequence"/>
</dbReference>
<proteinExistence type="predicted"/>
<gene>
    <name evidence="1" type="ORF">B0H16DRAFT_1524444</name>
</gene>
<evidence type="ECO:0000313" key="2">
    <source>
        <dbReference type="Proteomes" id="UP001215598"/>
    </source>
</evidence>
<evidence type="ECO:0000313" key="1">
    <source>
        <dbReference type="EMBL" id="KAJ7765803.1"/>
    </source>
</evidence>
<keyword evidence="2" id="KW-1185">Reference proteome</keyword>
<protein>
    <recommendedName>
        <fullName evidence="3">F-box domain-containing protein</fullName>
    </recommendedName>
</protein>
<name>A0AAD7NLF2_9AGAR</name>
<evidence type="ECO:0008006" key="3">
    <source>
        <dbReference type="Google" id="ProtNLM"/>
    </source>
</evidence>
<dbReference type="Gene3D" id="3.80.10.10">
    <property type="entry name" value="Ribonuclease Inhibitor"/>
    <property type="match status" value="1"/>
</dbReference>
<reference evidence="1" key="1">
    <citation type="submission" date="2023-03" db="EMBL/GenBank/DDBJ databases">
        <title>Massive genome expansion in bonnet fungi (Mycena s.s.) driven by repeated elements and novel gene families across ecological guilds.</title>
        <authorList>
            <consortium name="Lawrence Berkeley National Laboratory"/>
            <person name="Harder C.B."/>
            <person name="Miyauchi S."/>
            <person name="Viragh M."/>
            <person name="Kuo A."/>
            <person name="Thoen E."/>
            <person name="Andreopoulos B."/>
            <person name="Lu D."/>
            <person name="Skrede I."/>
            <person name="Drula E."/>
            <person name="Henrissat B."/>
            <person name="Morin E."/>
            <person name="Kohler A."/>
            <person name="Barry K."/>
            <person name="LaButti K."/>
            <person name="Morin E."/>
            <person name="Salamov A."/>
            <person name="Lipzen A."/>
            <person name="Mereny Z."/>
            <person name="Hegedus B."/>
            <person name="Baldrian P."/>
            <person name="Stursova M."/>
            <person name="Weitz H."/>
            <person name="Taylor A."/>
            <person name="Grigoriev I.V."/>
            <person name="Nagy L.G."/>
            <person name="Martin F."/>
            <person name="Kauserud H."/>
        </authorList>
    </citation>
    <scope>NUCLEOTIDE SEQUENCE</scope>
    <source>
        <strain evidence="1">CBHHK182m</strain>
    </source>
</reference>
<sequence length="450" mass="50274">MSIELLVPDLLLEIFFRLPSTVNQKITITQVSQFWRNVGLDNHLFWSSFSAGPSERDCVRVPLIIERSGSSTMLHVEFDFSNGNWPADTALRALVPHVARIEALDVECGIAVDTDVLLSSNLHFPALQTLRLRGWEGWHPFATVSLTAPRLRSLDLRTMDPLDLNALLAPGLESVRMQGVGSLKTLAAVFKQCRLVSHVAFYPRHQLPWTGGEFQGLTKPLAPALRDLELGLTSRDLVRLLNFRFSDVILHRLAAKIPFDSVEMLTALLSGVGPLAVFERSHWQRIELHDDVGRVRSLECWEGATSFPLKEVWDHLSFHHGLRETVREIRIPSRDWGLHLDVLESCPPKLQDGITIGIYISSSRRKGLRMAGGILRLPGLAKIEICGPADELSVEILLEVVAKFEPPEGRMTEVCVGEQRLTSAEENPFVALQMALGERCKICTHCTAKS</sequence>
<dbReference type="EMBL" id="JARKIB010000025">
    <property type="protein sequence ID" value="KAJ7765803.1"/>
    <property type="molecule type" value="Genomic_DNA"/>
</dbReference>
<organism evidence="1 2">
    <name type="scientific">Mycena metata</name>
    <dbReference type="NCBI Taxonomy" id="1033252"/>
    <lineage>
        <taxon>Eukaryota</taxon>
        <taxon>Fungi</taxon>
        <taxon>Dikarya</taxon>
        <taxon>Basidiomycota</taxon>
        <taxon>Agaricomycotina</taxon>
        <taxon>Agaricomycetes</taxon>
        <taxon>Agaricomycetidae</taxon>
        <taxon>Agaricales</taxon>
        <taxon>Marasmiineae</taxon>
        <taxon>Mycenaceae</taxon>
        <taxon>Mycena</taxon>
    </lineage>
</organism>
<accession>A0AAD7NLF2</accession>